<evidence type="ECO:0000256" key="3">
    <source>
        <dbReference type="SAM" id="MobiDB-lite"/>
    </source>
</evidence>
<evidence type="ECO:0000313" key="5">
    <source>
        <dbReference type="Proteomes" id="UP000007754"/>
    </source>
</evidence>
<proteinExistence type="inferred from homology"/>
<dbReference type="AlphaFoldDB" id="A0A674G9Z7"/>
<sequence length="237" mass="24023">MLRDTPGMLRGSSGPRRVSARQLWDLRGCSGAAPCSAGSRGGRPGLLEDAPRSPGTLRGRRRGSPGDPRGCGLSPRGGAAAGAGGRAGPAPPRPVPPPAPLSPPPPEPPPQPRSREQRRPRRDVTGRPPRARCAAAPGPRAPRPGRLSGGGGGGGSPPAAPMSEGPPYGEGQLAGDAAVGQLPFPVRLRGGDGLLAGGQGKRPPKLGQIGRSKRVVIEDDRIDDVLQNLSEKAPPGV</sequence>
<keyword evidence="2" id="KW-0649">Protein kinase inhibitor</keyword>
<feature type="compositionally biased region" description="Pro residues" evidence="3">
    <location>
        <begin position="89"/>
        <end position="112"/>
    </location>
</feature>
<dbReference type="GeneTree" id="ENSGT00390000004940"/>
<name>A0A674G9Z7_TAEGU</name>
<accession>A0A674G9Z7</accession>
<feature type="compositionally biased region" description="Basic and acidic residues" evidence="3">
    <location>
        <begin position="113"/>
        <end position="125"/>
    </location>
</feature>
<dbReference type="Pfam" id="PF15170">
    <property type="entry name" value="CaM-KIIN"/>
    <property type="match status" value="1"/>
</dbReference>
<dbReference type="Ensembl" id="ENSTGUT00000023644.1">
    <property type="protein sequence ID" value="ENSTGUP00000019552.1"/>
    <property type="gene ID" value="ENSTGUG00000023378.1"/>
</dbReference>
<organism evidence="4 5">
    <name type="scientific">Taeniopygia guttata</name>
    <name type="common">Zebra finch</name>
    <name type="synonym">Poephila guttata</name>
    <dbReference type="NCBI Taxonomy" id="59729"/>
    <lineage>
        <taxon>Eukaryota</taxon>
        <taxon>Metazoa</taxon>
        <taxon>Chordata</taxon>
        <taxon>Craniata</taxon>
        <taxon>Vertebrata</taxon>
        <taxon>Euteleostomi</taxon>
        <taxon>Archelosauria</taxon>
        <taxon>Archosauria</taxon>
        <taxon>Dinosauria</taxon>
        <taxon>Saurischia</taxon>
        <taxon>Theropoda</taxon>
        <taxon>Coelurosauria</taxon>
        <taxon>Aves</taxon>
        <taxon>Neognathae</taxon>
        <taxon>Neoaves</taxon>
        <taxon>Telluraves</taxon>
        <taxon>Australaves</taxon>
        <taxon>Passeriformes</taxon>
        <taxon>Passeroidea</taxon>
        <taxon>Estrildidae</taxon>
        <taxon>Estrildinae</taxon>
        <taxon>Taeniopygia</taxon>
    </lineage>
</organism>
<evidence type="ECO:0000256" key="1">
    <source>
        <dbReference type="ARBA" id="ARBA00009996"/>
    </source>
</evidence>
<gene>
    <name evidence="4" type="primary">CAMK2N1</name>
</gene>
<dbReference type="GO" id="GO:0008427">
    <property type="term" value="F:calcium-dependent protein kinase inhibitor activity"/>
    <property type="evidence" value="ECO:0007669"/>
    <property type="project" value="TreeGrafter"/>
</dbReference>
<feature type="region of interest" description="Disordered" evidence="3">
    <location>
        <begin position="29"/>
        <end position="176"/>
    </location>
</feature>
<reference evidence="4" key="2">
    <citation type="submission" date="2025-08" db="UniProtKB">
        <authorList>
            <consortium name="Ensembl"/>
        </authorList>
    </citation>
    <scope>IDENTIFICATION</scope>
</reference>
<reference evidence="4" key="3">
    <citation type="submission" date="2025-09" db="UniProtKB">
        <authorList>
            <consortium name="Ensembl"/>
        </authorList>
    </citation>
    <scope>IDENTIFICATION</scope>
</reference>
<feature type="region of interest" description="Disordered" evidence="3">
    <location>
        <begin position="191"/>
        <end position="213"/>
    </location>
</feature>
<dbReference type="PANTHER" id="PTHR31007">
    <property type="entry name" value="CALCIUM/CALMODULIN-DEPENDENT PROTEIN KINASE II INHIBITOR 2"/>
    <property type="match status" value="1"/>
</dbReference>
<dbReference type="GO" id="GO:0019901">
    <property type="term" value="F:protein kinase binding"/>
    <property type="evidence" value="ECO:0007669"/>
    <property type="project" value="TreeGrafter"/>
</dbReference>
<dbReference type="InParanoid" id="A0A674G9Z7"/>
<dbReference type="InterPro" id="IPR026779">
    <property type="entry name" value="Camk2n"/>
</dbReference>
<dbReference type="PANTHER" id="PTHR31007:SF3">
    <property type="entry name" value="CALCIUM_CALMODULIN-DEPENDENT PROTEIN KINASE II INHIBITOR 1"/>
    <property type="match status" value="1"/>
</dbReference>
<feature type="compositionally biased region" description="Low complexity" evidence="3">
    <location>
        <begin position="65"/>
        <end position="78"/>
    </location>
</feature>
<feature type="compositionally biased region" description="Gly residues" evidence="3">
    <location>
        <begin position="191"/>
        <end position="200"/>
    </location>
</feature>
<evidence type="ECO:0000256" key="2">
    <source>
        <dbReference type="ARBA" id="ARBA00023013"/>
    </source>
</evidence>
<feature type="compositionally biased region" description="Low complexity" evidence="3">
    <location>
        <begin position="126"/>
        <end position="138"/>
    </location>
</feature>
<protein>
    <submittedName>
        <fullName evidence="4">Calcium/calmodulin dependent protein kinase II inhibitor 1</fullName>
    </submittedName>
</protein>
<keyword evidence="5" id="KW-1185">Reference proteome</keyword>
<dbReference type="Proteomes" id="UP000007754">
    <property type="component" value="Chromosome 21"/>
</dbReference>
<reference evidence="4 5" key="1">
    <citation type="journal article" date="2010" name="Nature">
        <title>The genome of a songbird.</title>
        <authorList>
            <person name="Warren W.C."/>
            <person name="Clayton D.F."/>
            <person name="Ellegren H."/>
            <person name="Arnold A.P."/>
            <person name="Hillier L.W."/>
            <person name="Kunstner A."/>
            <person name="Searle S."/>
            <person name="White S."/>
            <person name="Vilella A.J."/>
            <person name="Fairley S."/>
            <person name="Heger A."/>
            <person name="Kong L."/>
            <person name="Ponting C.P."/>
            <person name="Jarvis E.D."/>
            <person name="Mello C.V."/>
            <person name="Minx P."/>
            <person name="Lovell P."/>
            <person name="Velho T.A."/>
            <person name="Ferris M."/>
            <person name="Balakrishnan C.N."/>
            <person name="Sinha S."/>
            <person name="Blatti C."/>
            <person name="London S.E."/>
            <person name="Li Y."/>
            <person name="Lin Y.C."/>
            <person name="George J."/>
            <person name="Sweedler J."/>
            <person name="Southey B."/>
            <person name="Gunaratne P."/>
            <person name="Watson M."/>
            <person name="Nam K."/>
            <person name="Backstrom N."/>
            <person name="Smeds L."/>
            <person name="Nabholz B."/>
            <person name="Itoh Y."/>
            <person name="Whitney O."/>
            <person name="Pfenning A.R."/>
            <person name="Howard J."/>
            <person name="Volker M."/>
            <person name="Skinner B.M."/>
            <person name="Griffin D.K."/>
            <person name="Ye L."/>
            <person name="McLaren W.M."/>
            <person name="Flicek P."/>
            <person name="Quesada V."/>
            <person name="Velasco G."/>
            <person name="Lopez-Otin C."/>
            <person name="Puente X.S."/>
            <person name="Olender T."/>
            <person name="Lancet D."/>
            <person name="Smit A.F."/>
            <person name="Hubley R."/>
            <person name="Konkel M.K."/>
            <person name="Walker J.A."/>
            <person name="Batzer M.A."/>
            <person name="Gu W."/>
            <person name="Pollock D.D."/>
            <person name="Chen L."/>
            <person name="Cheng Z."/>
            <person name="Eichler E.E."/>
            <person name="Stapley J."/>
            <person name="Slate J."/>
            <person name="Ekblom R."/>
            <person name="Birkhead T."/>
            <person name="Burke T."/>
            <person name="Burt D."/>
            <person name="Scharff C."/>
            <person name="Adam I."/>
            <person name="Richard H."/>
            <person name="Sultan M."/>
            <person name="Soldatov A."/>
            <person name="Lehrach H."/>
            <person name="Edwards S.V."/>
            <person name="Yang S.P."/>
            <person name="Li X."/>
            <person name="Graves T."/>
            <person name="Fulton L."/>
            <person name="Nelson J."/>
            <person name="Chinwalla A."/>
            <person name="Hou S."/>
            <person name="Mardis E.R."/>
            <person name="Wilson R.K."/>
        </authorList>
    </citation>
    <scope>NUCLEOTIDE SEQUENCE [LARGE SCALE GENOMIC DNA]</scope>
</reference>
<feature type="compositionally biased region" description="Gly residues" evidence="3">
    <location>
        <begin position="147"/>
        <end position="156"/>
    </location>
</feature>
<comment type="similarity">
    <text evidence="1">Belongs to the CAMK2N family.</text>
</comment>
<evidence type="ECO:0000313" key="4">
    <source>
        <dbReference type="Ensembl" id="ENSTGUP00000019552.1"/>
    </source>
</evidence>